<dbReference type="AlphaFoldDB" id="A0A517NE16"/>
<accession>A0A517NE16</accession>
<evidence type="ECO:0000256" key="1">
    <source>
        <dbReference type="ARBA" id="ARBA00008779"/>
    </source>
</evidence>
<dbReference type="InterPro" id="IPR000917">
    <property type="entry name" value="Sulfatase_N"/>
</dbReference>
<dbReference type="Gene3D" id="3.30.1120.10">
    <property type="match status" value="1"/>
</dbReference>
<name>A0A517NE16_9BACT</name>
<dbReference type="GO" id="GO:0046872">
    <property type="term" value="F:metal ion binding"/>
    <property type="evidence" value="ECO:0007669"/>
    <property type="project" value="UniProtKB-KW"/>
</dbReference>
<dbReference type="PANTHER" id="PTHR42693">
    <property type="entry name" value="ARYLSULFATASE FAMILY MEMBER"/>
    <property type="match status" value="1"/>
</dbReference>
<dbReference type="KEGG" id="rlc:K227x_37710"/>
<evidence type="ECO:0000256" key="2">
    <source>
        <dbReference type="ARBA" id="ARBA00022723"/>
    </source>
</evidence>
<evidence type="ECO:0000256" key="4">
    <source>
        <dbReference type="ARBA" id="ARBA00022837"/>
    </source>
</evidence>
<keyword evidence="2" id="KW-0479">Metal-binding</keyword>
<protein>
    <submittedName>
        <fullName evidence="6">Arylsulfatase</fullName>
        <ecNumber evidence="6">3.1.6.1</ecNumber>
    </submittedName>
</protein>
<evidence type="ECO:0000313" key="7">
    <source>
        <dbReference type="Proteomes" id="UP000318538"/>
    </source>
</evidence>
<dbReference type="PANTHER" id="PTHR42693:SF53">
    <property type="entry name" value="ENDO-4-O-SULFATASE"/>
    <property type="match status" value="1"/>
</dbReference>
<dbReference type="InterPro" id="IPR017850">
    <property type="entry name" value="Alkaline_phosphatase_core_sf"/>
</dbReference>
<dbReference type="CDD" id="cd16143">
    <property type="entry name" value="ARS_like"/>
    <property type="match status" value="1"/>
</dbReference>
<comment type="similarity">
    <text evidence="1">Belongs to the sulfatase family.</text>
</comment>
<dbReference type="InterPro" id="IPR050738">
    <property type="entry name" value="Sulfatase"/>
</dbReference>
<dbReference type="Pfam" id="PF00884">
    <property type="entry name" value="Sulfatase"/>
    <property type="match status" value="1"/>
</dbReference>
<evidence type="ECO:0000259" key="5">
    <source>
        <dbReference type="Pfam" id="PF00884"/>
    </source>
</evidence>
<evidence type="ECO:0000256" key="3">
    <source>
        <dbReference type="ARBA" id="ARBA00022801"/>
    </source>
</evidence>
<proteinExistence type="inferred from homology"/>
<sequence>MTSFMAKSAYSQPCLRSKDGLRRVAQLRMGPMALAFCAVWLGPLCGGAVQAQSNQRPHVVLILADDLGYGDVQPLNPDSTIQTPAFNRLAAEGITFTDAHTPSAVCTPTRYGLVTGQYCWRTRLKRGVLDGYGSPLIDADRATLGSVFSDNGYRTAIVGKWHLGLGLVGGKANLDLAKPLTEFPGMNGFESSFVIPASLDFPPYAYFRDGKATTSETVDQSAVGFPAYTRQGPRAVDFELRGCLDRLTDEAVTVISGMKESDRPTMLYFPLTAPHKPVLPAKRFVGTSNRGDYGDFVRQVDATIGRVVDALESEGVLDQTIVIVTSDNGSFMYRIDEGQPDHLDDESVQGFHAASHRSNANWRGTKADVWEGGHRVPFFVRMPEKMNAGQKVNQVVGLVDVMATLADHLNLSTTDDAGPDSVSFAKLLADPNADYRRSPLVCHSVAGMFALRAGKWKMVAGNGSGGREKPKGKPFETPYMLFDLEADPGETNNIADAHPQIVQRMTLALEKIRNQN</sequence>
<organism evidence="6 7">
    <name type="scientific">Rubripirellula lacrimiformis</name>
    <dbReference type="NCBI Taxonomy" id="1930273"/>
    <lineage>
        <taxon>Bacteria</taxon>
        <taxon>Pseudomonadati</taxon>
        <taxon>Planctomycetota</taxon>
        <taxon>Planctomycetia</taxon>
        <taxon>Pirellulales</taxon>
        <taxon>Pirellulaceae</taxon>
        <taxon>Rubripirellula</taxon>
    </lineage>
</organism>
<dbReference type="PROSITE" id="PS00149">
    <property type="entry name" value="SULFATASE_2"/>
    <property type="match status" value="1"/>
</dbReference>
<dbReference type="Gene3D" id="3.40.720.10">
    <property type="entry name" value="Alkaline Phosphatase, subunit A"/>
    <property type="match status" value="1"/>
</dbReference>
<dbReference type="InterPro" id="IPR024607">
    <property type="entry name" value="Sulfatase_CS"/>
</dbReference>
<keyword evidence="7" id="KW-1185">Reference proteome</keyword>
<reference evidence="6 7" key="1">
    <citation type="submission" date="2019-02" db="EMBL/GenBank/DDBJ databases">
        <title>Deep-cultivation of Planctomycetes and their phenomic and genomic characterization uncovers novel biology.</title>
        <authorList>
            <person name="Wiegand S."/>
            <person name="Jogler M."/>
            <person name="Boedeker C."/>
            <person name="Pinto D."/>
            <person name="Vollmers J."/>
            <person name="Rivas-Marin E."/>
            <person name="Kohn T."/>
            <person name="Peeters S.H."/>
            <person name="Heuer A."/>
            <person name="Rast P."/>
            <person name="Oberbeckmann S."/>
            <person name="Bunk B."/>
            <person name="Jeske O."/>
            <person name="Meyerdierks A."/>
            <person name="Storesund J.E."/>
            <person name="Kallscheuer N."/>
            <person name="Luecker S."/>
            <person name="Lage O.M."/>
            <person name="Pohl T."/>
            <person name="Merkel B.J."/>
            <person name="Hornburger P."/>
            <person name="Mueller R.-W."/>
            <person name="Bruemmer F."/>
            <person name="Labrenz M."/>
            <person name="Spormann A.M."/>
            <person name="Op den Camp H."/>
            <person name="Overmann J."/>
            <person name="Amann R."/>
            <person name="Jetten M.S.M."/>
            <person name="Mascher T."/>
            <person name="Medema M.H."/>
            <person name="Devos D.P."/>
            <person name="Kaster A.-K."/>
            <person name="Ovreas L."/>
            <person name="Rohde M."/>
            <person name="Galperin M.Y."/>
            <person name="Jogler C."/>
        </authorList>
    </citation>
    <scope>NUCLEOTIDE SEQUENCE [LARGE SCALE GENOMIC DNA]</scope>
    <source>
        <strain evidence="6 7">K22_7</strain>
    </source>
</reference>
<dbReference type="RefSeq" id="WP_246145873.1">
    <property type="nucleotide sequence ID" value="NZ_CP036525.1"/>
</dbReference>
<dbReference type="EMBL" id="CP036525">
    <property type="protein sequence ID" value="QDT05371.1"/>
    <property type="molecule type" value="Genomic_DNA"/>
</dbReference>
<evidence type="ECO:0000313" key="6">
    <source>
        <dbReference type="EMBL" id="QDT05371.1"/>
    </source>
</evidence>
<dbReference type="EC" id="3.1.6.1" evidence="6"/>
<keyword evidence="4" id="KW-0106">Calcium</keyword>
<keyword evidence="3 6" id="KW-0378">Hydrolase</keyword>
<dbReference type="SUPFAM" id="SSF53649">
    <property type="entry name" value="Alkaline phosphatase-like"/>
    <property type="match status" value="1"/>
</dbReference>
<gene>
    <name evidence="6" type="primary">atsA_32</name>
    <name evidence="6" type="ORF">K227x_37710</name>
</gene>
<dbReference type="GO" id="GO:0004065">
    <property type="term" value="F:arylsulfatase activity"/>
    <property type="evidence" value="ECO:0007669"/>
    <property type="project" value="UniProtKB-EC"/>
</dbReference>
<dbReference type="Proteomes" id="UP000318538">
    <property type="component" value="Chromosome"/>
</dbReference>
<dbReference type="PROSITE" id="PS00523">
    <property type="entry name" value="SULFATASE_1"/>
    <property type="match status" value="1"/>
</dbReference>
<feature type="domain" description="Sulfatase N-terminal" evidence="5">
    <location>
        <begin position="57"/>
        <end position="410"/>
    </location>
</feature>